<dbReference type="EMBL" id="BMPG01000004">
    <property type="protein sequence ID" value="GGL68715.1"/>
    <property type="molecule type" value="Genomic_DNA"/>
</dbReference>
<keyword evidence="5 10" id="KW-0489">Methyltransferase</keyword>
<comment type="similarity">
    <text evidence="2">Belongs to the methyltransferase superfamily. L-isoaspartyl/D-aspartyl protein methyltransferase family.</text>
</comment>
<evidence type="ECO:0000256" key="7">
    <source>
        <dbReference type="ARBA" id="ARBA00022691"/>
    </source>
</evidence>
<dbReference type="PROSITE" id="PS01279">
    <property type="entry name" value="PCMT"/>
    <property type="match status" value="1"/>
</dbReference>
<keyword evidence="7" id="KW-0949">S-adenosyl-L-methionine</keyword>
<dbReference type="SUPFAM" id="SSF53335">
    <property type="entry name" value="S-adenosyl-L-methionine-dependent methyltransferases"/>
    <property type="match status" value="1"/>
</dbReference>
<evidence type="ECO:0000256" key="2">
    <source>
        <dbReference type="ARBA" id="ARBA00005369"/>
    </source>
</evidence>
<dbReference type="AlphaFoldDB" id="A0A830F6S5"/>
<dbReference type="GO" id="GO:0005737">
    <property type="term" value="C:cytoplasm"/>
    <property type="evidence" value="ECO:0007669"/>
    <property type="project" value="UniProtKB-SubCell"/>
</dbReference>
<dbReference type="InterPro" id="IPR029063">
    <property type="entry name" value="SAM-dependent_MTases_sf"/>
</dbReference>
<evidence type="ECO:0000256" key="4">
    <source>
        <dbReference type="ARBA" id="ARBA00022490"/>
    </source>
</evidence>
<dbReference type="CDD" id="cd02440">
    <property type="entry name" value="AdoMet_MTases"/>
    <property type="match status" value="1"/>
</dbReference>
<dbReference type="OrthoDB" id="194891at2157"/>
<evidence type="ECO:0000256" key="5">
    <source>
        <dbReference type="ARBA" id="ARBA00022603"/>
    </source>
</evidence>
<dbReference type="Pfam" id="PF01135">
    <property type="entry name" value="PCMT"/>
    <property type="match status" value="1"/>
</dbReference>
<evidence type="ECO:0000256" key="9">
    <source>
        <dbReference type="ARBA" id="ARBA00029295"/>
    </source>
</evidence>
<dbReference type="PANTHER" id="PTHR11579">
    <property type="entry name" value="PROTEIN-L-ISOASPARTATE O-METHYLTRANSFERASE"/>
    <property type="match status" value="1"/>
</dbReference>
<keyword evidence="6 10" id="KW-0808">Transferase</keyword>
<gene>
    <name evidence="10" type="ORF">GCM10009039_28390</name>
</gene>
<protein>
    <recommendedName>
        <fullName evidence="3">protein-L-isoaspartate(D-aspartate) O-methyltransferase</fullName>
        <ecNumber evidence="3">2.1.1.77</ecNumber>
    </recommendedName>
</protein>
<sequence length="248" mass="27346">MEYAAVREDMVASLEHDTKRVVRSRTLGDAMRSVPRHEFVETDVPHRAYADRSFEHQGTRVLSPATVGRLFEALDVREDDSVLVVGAGVGYTAAVAAELTSPRHVHAIDISRRLVYDARTNLDTAGYGGVLVDQGDGAEGLDAYAPFDRILVEAAAVAPPDRLRRQLTDDGRLVLPTGDGAGEQTLAVYDRAGTRVDDRGPATFAPLLVDGEQTGVPIRNRTHREDVEHAERAMEKRPGWEHDWIDWD</sequence>
<name>A0A830F6S5_9EURY</name>
<evidence type="ECO:0000313" key="11">
    <source>
        <dbReference type="Proteomes" id="UP000607197"/>
    </source>
</evidence>
<keyword evidence="4" id="KW-0963">Cytoplasm</keyword>
<evidence type="ECO:0000256" key="6">
    <source>
        <dbReference type="ARBA" id="ARBA00022679"/>
    </source>
</evidence>
<evidence type="ECO:0000256" key="1">
    <source>
        <dbReference type="ARBA" id="ARBA00004496"/>
    </source>
</evidence>
<evidence type="ECO:0000256" key="8">
    <source>
        <dbReference type="ARBA" id="ARBA00025330"/>
    </source>
</evidence>
<dbReference type="RefSeq" id="WP_188980075.1">
    <property type="nucleotide sequence ID" value="NZ_BMPG01000004.1"/>
</dbReference>
<reference evidence="10" key="2">
    <citation type="submission" date="2020-09" db="EMBL/GenBank/DDBJ databases">
        <authorList>
            <person name="Sun Q."/>
            <person name="Ohkuma M."/>
        </authorList>
    </citation>
    <scope>NUCLEOTIDE SEQUENCE</scope>
    <source>
        <strain evidence="10">JCM 19596</strain>
    </source>
</reference>
<evidence type="ECO:0000256" key="3">
    <source>
        <dbReference type="ARBA" id="ARBA00011890"/>
    </source>
</evidence>
<keyword evidence="11" id="KW-1185">Reference proteome</keyword>
<comment type="function">
    <text evidence="8">Catalyzes the methyl esterification of L-isoaspartyl residues in peptides and proteins that result from spontaneous decomposition of normal L-aspartyl and L-asparaginyl residues. It plays a role in the repair and/or degradation of damaged proteins.</text>
</comment>
<dbReference type="PANTHER" id="PTHR11579:SF0">
    <property type="entry name" value="PROTEIN-L-ISOASPARTATE(D-ASPARTATE) O-METHYLTRANSFERASE"/>
    <property type="match status" value="1"/>
</dbReference>
<reference evidence="10" key="1">
    <citation type="journal article" date="2014" name="Int. J. Syst. Evol. Microbiol.">
        <title>Complete genome sequence of Corynebacterium casei LMG S-19264T (=DSM 44701T), isolated from a smear-ripened cheese.</title>
        <authorList>
            <consortium name="US DOE Joint Genome Institute (JGI-PGF)"/>
            <person name="Walter F."/>
            <person name="Albersmeier A."/>
            <person name="Kalinowski J."/>
            <person name="Ruckert C."/>
        </authorList>
    </citation>
    <scope>NUCLEOTIDE SEQUENCE</scope>
    <source>
        <strain evidence="10">JCM 19596</strain>
    </source>
</reference>
<dbReference type="EC" id="2.1.1.77" evidence="3"/>
<comment type="subcellular location">
    <subcellularLocation>
        <location evidence="1">Cytoplasm</location>
    </subcellularLocation>
</comment>
<dbReference type="GO" id="GO:0032259">
    <property type="term" value="P:methylation"/>
    <property type="evidence" value="ECO:0007669"/>
    <property type="project" value="UniProtKB-KW"/>
</dbReference>
<comment type="caution">
    <text evidence="10">The sequence shown here is derived from an EMBL/GenBank/DDBJ whole genome shotgun (WGS) entry which is preliminary data.</text>
</comment>
<dbReference type="Proteomes" id="UP000607197">
    <property type="component" value="Unassembled WGS sequence"/>
</dbReference>
<comment type="catalytic activity">
    <reaction evidence="9">
        <text>[protein]-L-isoaspartate + S-adenosyl-L-methionine = [protein]-L-isoaspartate alpha-methyl ester + S-adenosyl-L-homocysteine</text>
        <dbReference type="Rhea" id="RHEA:12705"/>
        <dbReference type="Rhea" id="RHEA-COMP:12143"/>
        <dbReference type="Rhea" id="RHEA-COMP:12144"/>
        <dbReference type="ChEBI" id="CHEBI:57856"/>
        <dbReference type="ChEBI" id="CHEBI:59789"/>
        <dbReference type="ChEBI" id="CHEBI:90596"/>
        <dbReference type="ChEBI" id="CHEBI:90598"/>
        <dbReference type="EC" id="2.1.1.77"/>
    </reaction>
</comment>
<dbReference type="GO" id="GO:0004719">
    <property type="term" value="F:protein-L-isoaspartate (D-aspartate) O-methyltransferase activity"/>
    <property type="evidence" value="ECO:0007669"/>
    <property type="project" value="UniProtKB-EC"/>
</dbReference>
<dbReference type="Gene3D" id="3.40.50.150">
    <property type="entry name" value="Vaccinia Virus protein VP39"/>
    <property type="match status" value="1"/>
</dbReference>
<evidence type="ECO:0000313" key="10">
    <source>
        <dbReference type="EMBL" id="GGL68715.1"/>
    </source>
</evidence>
<proteinExistence type="inferred from homology"/>
<accession>A0A830F6S5</accession>
<organism evidence="10 11">
    <name type="scientific">Halocalculus aciditolerans</name>
    <dbReference type="NCBI Taxonomy" id="1383812"/>
    <lineage>
        <taxon>Archaea</taxon>
        <taxon>Methanobacteriati</taxon>
        <taxon>Methanobacteriota</taxon>
        <taxon>Stenosarchaea group</taxon>
        <taxon>Halobacteria</taxon>
        <taxon>Halobacteriales</taxon>
        <taxon>Halobacteriaceae</taxon>
        <taxon>Halocalculus</taxon>
    </lineage>
</organism>
<dbReference type="InterPro" id="IPR000682">
    <property type="entry name" value="PCMT"/>
</dbReference>